<dbReference type="AlphaFoldDB" id="A0AAT9HWU5"/>
<reference evidence="2" key="2">
    <citation type="submission" date="2024-07" db="EMBL/GenBank/DDBJ databases">
        <title>Streptomyces haneummycinica sp. nov., a new antibiotic-producing actinobacterium isolated from marine sediment.</title>
        <authorList>
            <person name="Uemura M."/>
            <person name="Hamada M."/>
            <person name="Hirano S."/>
            <person name="Kobayashi K."/>
            <person name="Ohshiro T."/>
            <person name="Kobayashi T."/>
            <person name="Terahara T."/>
        </authorList>
    </citation>
    <scope>NUCLEOTIDE SEQUENCE</scope>
    <source>
        <strain evidence="2">KM77-8</strain>
    </source>
</reference>
<feature type="compositionally biased region" description="Low complexity" evidence="1">
    <location>
        <begin position="55"/>
        <end position="73"/>
    </location>
</feature>
<feature type="region of interest" description="Disordered" evidence="1">
    <location>
        <begin position="54"/>
        <end position="73"/>
    </location>
</feature>
<organism evidence="2">
    <name type="scientific">Streptomyces haneummycinicus</name>
    <dbReference type="NCBI Taxonomy" id="3074435"/>
    <lineage>
        <taxon>Bacteria</taxon>
        <taxon>Bacillati</taxon>
        <taxon>Actinomycetota</taxon>
        <taxon>Actinomycetes</taxon>
        <taxon>Kitasatosporales</taxon>
        <taxon>Streptomycetaceae</taxon>
        <taxon>Streptomyces</taxon>
    </lineage>
</organism>
<sequence length="73" mass="7122">MVVVERRVRGGLALIGRGARSAGLRGGVRGVGGLRRRFRAGGAGRLGEALGGLGSPWASAAPEAAPEAASGAS</sequence>
<reference evidence="2" key="1">
    <citation type="submission" date="2024-06" db="EMBL/GenBank/DDBJ databases">
        <authorList>
            <consortium name="consrtm"/>
            <person name="Uemura M."/>
            <person name="Terahara T."/>
        </authorList>
    </citation>
    <scope>NUCLEOTIDE SEQUENCE</scope>
    <source>
        <strain evidence="2">KM77-8</strain>
    </source>
</reference>
<accession>A0AAT9HWU5</accession>
<proteinExistence type="predicted"/>
<gene>
    <name evidence="2" type="ORF">SHKM778_83710</name>
</gene>
<protein>
    <submittedName>
        <fullName evidence="2">Uncharacterized protein</fullName>
    </submittedName>
</protein>
<name>A0AAT9HWU5_9ACTN</name>
<dbReference type="EMBL" id="AP035768">
    <property type="protein sequence ID" value="BFO21983.1"/>
    <property type="molecule type" value="Genomic_DNA"/>
</dbReference>
<evidence type="ECO:0000313" key="2">
    <source>
        <dbReference type="EMBL" id="BFO21983.1"/>
    </source>
</evidence>
<evidence type="ECO:0000256" key="1">
    <source>
        <dbReference type="SAM" id="MobiDB-lite"/>
    </source>
</evidence>